<evidence type="ECO:0000256" key="1">
    <source>
        <dbReference type="SAM" id="Phobius"/>
    </source>
</evidence>
<dbReference type="AlphaFoldDB" id="A0A0E9PG39"/>
<keyword evidence="1" id="KW-0812">Transmembrane</keyword>
<proteinExistence type="predicted"/>
<accession>A0A0E9PG39</accession>
<reference evidence="2" key="2">
    <citation type="journal article" date="2015" name="Fish Shellfish Immunol.">
        <title>Early steps in the European eel (Anguilla anguilla)-Vibrio vulnificus interaction in the gills: Role of the RtxA13 toxin.</title>
        <authorList>
            <person name="Callol A."/>
            <person name="Pajuelo D."/>
            <person name="Ebbesson L."/>
            <person name="Teles M."/>
            <person name="MacKenzie S."/>
            <person name="Amaro C."/>
        </authorList>
    </citation>
    <scope>NUCLEOTIDE SEQUENCE</scope>
</reference>
<name>A0A0E9PG39_ANGAN</name>
<organism evidence="2">
    <name type="scientific">Anguilla anguilla</name>
    <name type="common">European freshwater eel</name>
    <name type="synonym">Muraena anguilla</name>
    <dbReference type="NCBI Taxonomy" id="7936"/>
    <lineage>
        <taxon>Eukaryota</taxon>
        <taxon>Metazoa</taxon>
        <taxon>Chordata</taxon>
        <taxon>Craniata</taxon>
        <taxon>Vertebrata</taxon>
        <taxon>Euteleostomi</taxon>
        <taxon>Actinopterygii</taxon>
        <taxon>Neopterygii</taxon>
        <taxon>Teleostei</taxon>
        <taxon>Anguilliformes</taxon>
        <taxon>Anguillidae</taxon>
        <taxon>Anguilla</taxon>
    </lineage>
</organism>
<protein>
    <submittedName>
        <fullName evidence="2">Uncharacterized protein</fullName>
    </submittedName>
</protein>
<keyword evidence="1" id="KW-1133">Transmembrane helix</keyword>
<dbReference type="EMBL" id="GBXM01104981">
    <property type="protein sequence ID" value="JAH03596.1"/>
    <property type="molecule type" value="Transcribed_RNA"/>
</dbReference>
<sequence length="41" mass="4933">MHNTVCQMVWLYLTLTFPIRILGIVILYFKNHHLMMIIVCL</sequence>
<reference evidence="2" key="1">
    <citation type="submission" date="2014-11" db="EMBL/GenBank/DDBJ databases">
        <authorList>
            <person name="Amaro Gonzalez C."/>
        </authorList>
    </citation>
    <scope>NUCLEOTIDE SEQUENCE</scope>
</reference>
<evidence type="ECO:0000313" key="2">
    <source>
        <dbReference type="EMBL" id="JAH03596.1"/>
    </source>
</evidence>
<feature type="transmembrane region" description="Helical" evidence="1">
    <location>
        <begin position="12"/>
        <end position="29"/>
    </location>
</feature>
<keyword evidence="1" id="KW-0472">Membrane</keyword>